<accession>A0AAV3XAL8</accession>
<dbReference type="InterPro" id="IPR036782">
    <property type="entry name" value="NE0471-like_N"/>
</dbReference>
<name>A0AAV3XAL8_9CYAN</name>
<proteinExistence type="predicted"/>
<dbReference type="Proteomes" id="UP001050975">
    <property type="component" value="Unassembled WGS sequence"/>
</dbReference>
<reference evidence="1" key="1">
    <citation type="submission" date="2019-10" db="EMBL/GenBank/DDBJ databases">
        <title>Draft genome sequece of Microseira wollei NIES-4236.</title>
        <authorList>
            <person name="Yamaguchi H."/>
            <person name="Suzuki S."/>
            <person name="Kawachi M."/>
        </authorList>
    </citation>
    <scope>NUCLEOTIDE SEQUENCE</scope>
    <source>
        <strain evidence="1">NIES-4236</strain>
    </source>
</reference>
<dbReference type="Gene3D" id="3.30.2020.10">
    <property type="entry name" value="NE0471-like N-terminal domain"/>
    <property type="match status" value="1"/>
</dbReference>
<sequence length="154" mass="17669">MSPKVIKVEPIENYQLRLTFSNGEIRRFDVTPYLDKGIFTELQNIDYFQRVQLSFGSIQWPHEQDFSPDTLYLTSQPEEKIANNTSSLQSQITGHLSPELAQIFLEGLPAHIRTGLEMRAKTMNYPVWAVIEMAIAGYLDEEALSFIDCKPKLD</sequence>
<dbReference type="SUPFAM" id="SSF143880">
    <property type="entry name" value="NE0471 N-terminal domain-like"/>
    <property type="match status" value="1"/>
</dbReference>
<dbReference type="EMBL" id="BLAY01000026">
    <property type="protein sequence ID" value="GET37327.1"/>
    <property type="molecule type" value="Genomic_DNA"/>
</dbReference>
<organism evidence="1 2">
    <name type="scientific">Microseira wollei NIES-4236</name>
    <dbReference type="NCBI Taxonomy" id="2530354"/>
    <lineage>
        <taxon>Bacteria</taxon>
        <taxon>Bacillati</taxon>
        <taxon>Cyanobacteriota</taxon>
        <taxon>Cyanophyceae</taxon>
        <taxon>Oscillatoriophycideae</taxon>
        <taxon>Aerosakkonematales</taxon>
        <taxon>Aerosakkonemataceae</taxon>
        <taxon>Microseira</taxon>
    </lineage>
</organism>
<dbReference type="Pfam" id="PF10387">
    <property type="entry name" value="DUF2442"/>
    <property type="match status" value="1"/>
</dbReference>
<dbReference type="RefSeq" id="WP_226578604.1">
    <property type="nucleotide sequence ID" value="NZ_BLAY01000026.1"/>
</dbReference>
<evidence type="ECO:0000313" key="2">
    <source>
        <dbReference type="Proteomes" id="UP001050975"/>
    </source>
</evidence>
<gene>
    <name evidence="1" type="ORF">MiSe_20800</name>
</gene>
<evidence type="ECO:0000313" key="1">
    <source>
        <dbReference type="EMBL" id="GET37327.1"/>
    </source>
</evidence>
<keyword evidence="2" id="KW-1185">Reference proteome</keyword>
<protein>
    <recommendedName>
        <fullName evidence="3">DUF2442 domain-containing protein</fullName>
    </recommendedName>
</protein>
<comment type="caution">
    <text evidence="1">The sequence shown here is derived from an EMBL/GenBank/DDBJ whole genome shotgun (WGS) entry which is preliminary data.</text>
</comment>
<dbReference type="InterPro" id="IPR018841">
    <property type="entry name" value="DUF2442"/>
</dbReference>
<evidence type="ECO:0008006" key="3">
    <source>
        <dbReference type="Google" id="ProtNLM"/>
    </source>
</evidence>
<dbReference type="AlphaFoldDB" id="A0AAV3XAL8"/>